<reference evidence="2 3" key="1">
    <citation type="submission" date="2014-04" db="EMBL/GenBank/DDBJ databases">
        <authorList>
            <consortium name="DOE Joint Genome Institute"/>
            <person name="Kuo A."/>
            <person name="Martino E."/>
            <person name="Perotto S."/>
            <person name="Kohler A."/>
            <person name="Nagy L.G."/>
            <person name="Floudas D."/>
            <person name="Copeland A."/>
            <person name="Barry K.W."/>
            <person name="Cichocki N."/>
            <person name="Veneault-Fourrey C."/>
            <person name="LaButti K."/>
            <person name="Lindquist E.A."/>
            <person name="Lipzen A."/>
            <person name="Lundell T."/>
            <person name="Morin E."/>
            <person name="Murat C."/>
            <person name="Sun H."/>
            <person name="Tunlid A."/>
            <person name="Henrissat B."/>
            <person name="Grigoriev I.V."/>
            <person name="Hibbett D.S."/>
            <person name="Martin F."/>
            <person name="Nordberg H.P."/>
            <person name="Cantor M.N."/>
            <person name="Hua S.X."/>
        </authorList>
    </citation>
    <scope>NUCLEOTIDE SEQUENCE [LARGE SCALE GENOMIC DNA]</scope>
    <source>
        <strain evidence="2 3">Zn</strain>
    </source>
</reference>
<dbReference type="Gene3D" id="3.40.50.150">
    <property type="entry name" value="Vaccinia Virus protein VP39"/>
    <property type="match status" value="1"/>
</dbReference>
<dbReference type="PANTHER" id="PTHR43591:SF108">
    <property type="entry name" value="S-ADENOSYL-L-METHIONINE-DEPENDENT METHYLTRANSFERASE"/>
    <property type="match status" value="1"/>
</dbReference>
<dbReference type="Proteomes" id="UP000054321">
    <property type="component" value="Unassembled WGS sequence"/>
</dbReference>
<name>A0A0C3CZI9_OIDMZ</name>
<gene>
    <name evidence="2" type="ORF">OIDMADRAFT_142320</name>
</gene>
<evidence type="ECO:0000313" key="3">
    <source>
        <dbReference type="Proteomes" id="UP000054321"/>
    </source>
</evidence>
<dbReference type="EMBL" id="KN832872">
    <property type="protein sequence ID" value="KIN04434.1"/>
    <property type="molecule type" value="Genomic_DNA"/>
</dbReference>
<evidence type="ECO:0000313" key="2">
    <source>
        <dbReference type="EMBL" id="KIN04434.1"/>
    </source>
</evidence>
<feature type="domain" description="Methyltransferase type 11" evidence="1">
    <location>
        <begin position="71"/>
        <end position="177"/>
    </location>
</feature>
<evidence type="ECO:0000259" key="1">
    <source>
        <dbReference type="Pfam" id="PF08241"/>
    </source>
</evidence>
<reference evidence="3" key="2">
    <citation type="submission" date="2015-01" db="EMBL/GenBank/DDBJ databases">
        <title>Evolutionary Origins and Diversification of the Mycorrhizal Mutualists.</title>
        <authorList>
            <consortium name="DOE Joint Genome Institute"/>
            <consortium name="Mycorrhizal Genomics Consortium"/>
            <person name="Kohler A."/>
            <person name="Kuo A."/>
            <person name="Nagy L.G."/>
            <person name="Floudas D."/>
            <person name="Copeland A."/>
            <person name="Barry K.W."/>
            <person name="Cichocki N."/>
            <person name="Veneault-Fourrey C."/>
            <person name="LaButti K."/>
            <person name="Lindquist E.A."/>
            <person name="Lipzen A."/>
            <person name="Lundell T."/>
            <person name="Morin E."/>
            <person name="Murat C."/>
            <person name="Riley R."/>
            <person name="Ohm R."/>
            <person name="Sun H."/>
            <person name="Tunlid A."/>
            <person name="Henrissat B."/>
            <person name="Grigoriev I.V."/>
            <person name="Hibbett D.S."/>
            <person name="Martin F."/>
        </authorList>
    </citation>
    <scope>NUCLEOTIDE SEQUENCE [LARGE SCALE GENOMIC DNA]</scope>
    <source>
        <strain evidence="3">Zn</strain>
    </source>
</reference>
<organism evidence="2 3">
    <name type="scientific">Oidiodendron maius (strain Zn)</name>
    <dbReference type="NCBI Taxonomy" id="913774"/>
    <lineage>
        <taxon>Eukaryota</taxon>
        <taxon>Fungi</taxon>
        <taxon>Dikarya</taxon>
        <taxon>Ascomycota</taxon>
        <taxon>Pezizomycotina</taxon>
        <taxon>Leotiomycetes</taxon>
        <taxon>Leotiomycetes incertae sedis</taxon>
        <taxon>Myxotrichaceae</taxon>
        <taxon>Oidiodendron</taxon>
    </lineage>
</organism>
<dbReference type="OrthoDB" id="3647at2759"/>
<dbReference type="InterPro" id="IPR013216">
    <property type="entry name" value="Methyltransf_11"/>
</dbReference>
<dbReference type="InterPro" id="IPR029063">
    <property type="entry name" value="SAM-dependent_MTases_sf"/>
</dbReference>
<accession>A0A0C3CZI9</accession>
<dbReference type="HOGENOM" id="CLU_037990_1_0_1"/>
<dbReference type="PANTHER" id="PTHR43591">
    <property type="entry name" value="METHYLTRANSFERASE"/>
    <property type="match status" value="1"/>
</dbReference>
<dbReference type="GO" id="GO:0008757">
    <property type="term" value="F:S-adenosylmethionine-dependent methyltransferase activity"/>
    <property type="evidence" value="ECO:0007669"/>
    <property type="project" value="InterPro"/>
</dbReference>
<dbReference type="STRING" id="913774.A0A0C3CZI9"/>
<dbReference type="Pfam" id="PF08241">
    <property type="entry name" value="Methyltransf_11"/>
    <property type="match status" value="1"/>
</dbReference>
<keyword evidence="3" id="KW-1185">Reference proteome</keyword>
<dbReference type="SUPFAM" id="SSF53335">
    <property type="entry name" value="S-adenosyl-L-methionine-dependent methyltransferases"/>
    <property type="match status" value="1"/>
</dbReference>
<protein>
    <recommendedName>
        <fullName evidence="1">Methyltransferase type 11 domain-containing protein</fullName>
    </recommendedName>
</protein>
<proteinExistence type="predicted"/>
<dbReference type="AlphaFoldDB" id="A0A0C3CZI9"/>
<sequence length="258" mass="28248">MADWTGKNRDHFNNSASTYNTKFSKTILQIIDEIQARRHWIGADSIDLDSETDEEVLTADHTFPNKALKLLDYACGTGLVSRALAPYVSQCVGLDIAESMVSEYNSGARNQGISETEMCAHVGNLLDPAAVPESLSGPEFHGFDIAAVGMGFHHFPDTELATKRLAERLRKGGVLFIVDFLPHEDPKAHSDGYGDVHAPGASDTVIHLGFSEEDVRRNFEAAGVGDKFEYMVLGKGVVFSHEGKEHKRSLFIARGVKV</sequence>
<dbReference type="InParanoid" id="A0A0C3CZI9"/>
<dbReference type="CDD" id="cd02440">
    <property type="entry name" value="AdoMet_MTases"/>
    <property type="match status" value="1"/>
</dbReference>